<dbReference type="AlphaFoldDB" id="A0ABD0NLU8"/>
<protein>
    <submittedName>
        <fullName evidence="1">Uncharacterized protein</fullName>
    </submittedName>
</protein>
<proteinExistence type="predicted"/>
<gene>
    <name evidence="1" type="ORF">M9458_042349</name>
</gene>
<sequence length="54" mass="5729">VTSAVGEEFRNGHGPALTPLRLMAGLSVKACPFRRAPAPHHAQVRDAEHLACAL</sequence>
<name>A0ABD0NLU8_CIRMR</name>
<accession>A0ABD0NLU8</accession>
<dbReference type="EMBL" id="JAMKFB020000021">
    <property type="protein sequence ID" value="KAL0162953.1"/>
    <property type="molecule type" value="Genomic_DNA"/>
</dbReference>
<organism evidence="1 2">
    <name type="scientific">Cirrhinus mrigala</name>
    <name type="common">Mrigala</name>
    <dbReference type="NCBI Taxonomy" id="683832"/>
    <lineage>
        <taxon>Eukaryota</taxon>
        <taxon>Metazoa</taxon>
        <taxon>Chordata</taxon>
        <taxon>Craniata</taxon>
        <taxon>Vertebrata</taxon>
        <taxon>Euteleostomi</taxon>
        <taxon>Actinopterygii</taxon>
        <taxon>Neopterygii</taxon>
        <taxon>Teleostei</taxon>
        <taxon>Ostariophysi</taxon>
        <taxon>Cypriniformes</taxon>
        <taxon>Cyprinidae</taxon>
        <taxon>Labeoninae</taxon>
        <taxon>Labeonini</taxon>
        <taxon>Cirrhinus</taxon>
    </lineage>
</organism>
<reference evidence="1 2" key="1">
    <citation type="submission" date="2024-05" db="EMBL/GenBank/DDBJ databases">
        <title>Genome sequencing and assembly of Indian major carp, Cirrhinus mrigala (Hamilton, 1822).</title>
        <authorList>
            <person name="Mohindra V."/>
            <person name="Chowdhury L.M."/>
            <person name="Lal K."/>
            <person name="Jena J.K."/>
        </authorList>
    </citation>
    <scope>NUCLEOTIDE SEQUENCE [LARGE SCALE GENOMIC DNA]</scope>
    <source>
        <strain evidence="1">CM1030</strain>
        <tissue evidence="1">Blood</tissue>
    </source>
</reference>
<keyword evidence="2" id="KW-1185">Reference proteome</keyword>
<feature type="non-terminal residue" evidence="1">
    <location>
        <position position="1"/>
    </location>
</feature>
<comment type="caution">
    <text evidence="1">The sequence shown here is derived from an EMBL/GenBank/DDBJ whole genome shotgun (WGS) entry which is preliminary data.</text>
</comment>
<evidence type="ECO:0000313" key="2">
    <source>
        <dbReference type="Proteomes" id="UP001529510"/>
    </source>
</evidence>
<evidence type="ECO:0000313" key="1">
    <source>
        <dbReference type="EMBL" id="KAL0162953.1"/>
    </source>
</evidence>
<dbReference type="Proteomes" id="UP001529510">
    <property type="component" value="Unassembled WGS sequence"/>
</dbReference>
<feature type="non-terminal residue" evidence="1">
    <location>
        <position position="54"/>
    </location>
</feature>